<protein>
    <submittedName>
        <fullName evidence="4">Zinc-binding dehydrogenase</fullName>
    </submittedName>
</protein>
<evidence type="ECO:0000313" key="4">
    <source>
        <dbReference type="EMBL" id="QUL98955.1"/>
    </source>
</evidence>
<dbReference type="EMBL" id="CP062796">
    <property type="protein sequence ID" value="QUL98955.1"/>
    <property type="molecule type" value="Genomic_DNA"/>
</dbReference>
<dbReference type="Pfam" id="PF00107">
    <property type="entry name" value="ADH_zinc_N"/>
    <property type="match status" value="1"/>
</dbReference>
<dbReference type="InterPro" id="IPR050129">
    <property type="entry name" value="Zn_alcohol_dh"/>
</dbReference>
<gene>
    <name evidence="4" type="ORF">IMF26_02465</name>
</gene>
<dbReference type="GO" id="GO:0016491">
    <property type="term" value="F:oxidoreductase activity"/>
    <property type="evidence" value="ECO:0007669"/>
    <property type="project" value="UniProtKB-KW"/>
</dbReference>
<dbReference type="SUPFAM" id="SSF51735">
    <property type="entry name" value="NAD(P)-binding Rossmann-fold domains"/>
    <property type="match status" value="1"/>
</dbReference>
<dbReference type="PANTHER" id="PTHR43401:SF2">
    <property type="entry name" value="L-THREONINE 3-DEHYDROGENASE"/>
    <property type="match status" value="1"/>
</dbReference>
<evidence type="ECO:0000259" key="2">
    <source>
        <dbReference type="Pfam" id="PF00107"/>
    </source>
</evidence>
<name>A0AAT9LGJ1_9FIRM</name>
<dbReference type="PANTHER" id="PTHR43401">
    <property type="entry name" value="L-THREONINE 3-DEHYDROGENASE"/>
    <property type="match status" value="1"/>
</dbReference>
<evidence type="ECO:0000259" key="3">
    <source>
        <dbReference type="Pfam" id="PF08240"/>
    </source>
</evidence>
<dbReference type="SUPFAM" id="SSF50129">
    <property type="entry name" value="GroES-like"/>
    <property type="match status" value="1"/>
</dbReference>
<organism evidence="4">
    <name type="scientific">Candidatus Fermentithermobacillus carboniphilus</name>
    <dbReference type="NCBI Taxonomy" id="3085328"/>
    <lineage>
        <taxon>Bacteria</taxon>
        <taxon>Bacillati</taxon>
        <taxon>Bacillota</taxon>
        <taxon>Candidatus Fermentithermobacillia</taxon>
        <taxon>Candidatus Fermentithermobacillales</taxon>
        <taxon>Candidatus Fermentithermobacillaceae</taxon>
        <taxon>Candidatus Fermentithermobacillus</taxon>
    </lineage>
</organism>
<dbReference type="InterPro" id="IPR036291">
    <property type="entry name" value="NAD(P)-bd_dom_sf"/>
</dbReference>
<dbReference type="InterPro" id="IPR013149">
    <property type="entry name" value="ADH-like_C"/>
</dbReference>
<reference evidence="4" key="1">
    <citation type="submission" date="2020-10" db="EMBL/GenBank/DDBJ databases">
        <authorList>
            <person name="Kadnikov V."/>
            <person name="Beletsky A.V."/>
            <person name="Mardanov A.V."/>
            <person name="Karnachuk O.V."/>
            <person name="Ravin N.V."/>
        </authorList>
    </citation>
    <scope>NUCLEOTIDE SEQUENCE</scope>
    <source>
        <strain evidence="4">Bu02</strain>
    </source>
</reference>
<evidence type="ECO:0000256" key="1">
    <source>
        <dbReference type="ARBA" id="ARBA00023002"/>
    </source>
</evidence>
<dbReference type="Pfam" id="PF08240">
    <property type="entry name" value="ADH_N"/>
    <property type="match status" value="1"/>
</dbReference>
<dbReference type="Gene3D" id="3.90.180.10">
    <property type="entry name" value="Medium-chain alcohol dehydrogenases, catalytic domain"/>
    <property type="match status" value="1"/>
</dbReference>
<accession>A0AAT9LGJ1</accession>
<dbReference type="InterPro" id="IPR013154">
    <property type="entry name" value="ADH-like_N"/>
</dbReference>
<proteinExistence type="predicted"/>
<dbReference type="InterPro" id="IPR011032">
    <property type="entry name" value="GroES-like_sf"/>
</dbReference>
<dbReference type="KEGG" id="fcz:IMF26_02465"/>
<sequence length="265" mass="28490">MVVPGISCGKCQFCREGYENLCVNRKIIGFDYDGAFAEYVRIPEEAVSFGNVKKVSSSLELTSACLVEPFTAVYNGQNLLNIGPGDVVGIIGAGPIGIMHLLQARARGAALTGLIEISSQRLAEAKRFNPDFLIDSSNEDPLPRVQEMTAGLGFDVVIVACAVAAAQRQALELARPGGRVSFFAGLPHDKPDALLNTNYIHYKQLAVFGANGSGPNQYGKVLRFLESGRVNLRPVVTAEIPLEEAIRGFEMVMKGEGLKVVVHPN</sequence>
<dbReference type="AlphaFoldDB" id="A0AAT9LGJ1"/>
<reference evidence="4" key="2">
    <citation type="journal article" date="2023" name="Biology">
        <title>Prokaryotic Life Associated with Coal-Fire Gas Vents Revealed by Metagenomics.</title>
        <authorList>
            <person name="Kadnikov V.V."/>
            <person name="Mardanov A.V."/>
            <person name="Beletsky A.V."/>
            <person name="Karnachuk O.V."/>
            <person name="Ravin N.V."/>
        </authorList>
    </citation>
    <scope>NUCLEOTIDE SEQUENCE</scope>
    <source>
        <strain evidence="4">Bu02</strain>
    </source>
</reference>
<feature type="domain" description="Alcohol dehydrogenase-like N-terminal" evidence="3">
    <location>
        <begin position="3"/>
        <end position="47"/>
    </location>
</feature>
<keyword evidence="1" id="KW-0560">Oxidoreductase</keyword>
<feature type="domain" description="Alcohol dehydrogenase-like C-terminal" evidence="2">
    <location>
        <begin position="95"/>
        <end position="226"/>
    </location>
</feature>
<dbReference type="Gene3D" id="3.40.50.720">
    <property type="entry name" value="NAD(P)-binding Rossmann-like Domain"/>
    <property type="match status" value="1"/>
</dbReference>